<dbReference type="GO" id="GO:0008168">
    <property type="term" value="F:methyltransferase activity"/>
    <property type="evidence" value="ECO:0007669"/>
    <property type="project" value="UniProtKB-KW"/>
</dbReference>
<reference evidence="1 2" key="1">
    <citation type="journal article" date="2015" name="Genome Announc.">
        <title>Draft Genome Sequences of Leptospira santarosai Strains U160, U164, and U233, Isolated from Asymptomatic Cattle.</title>
        <authorList>
            <person name="Kremer F.S."/>
            <person name="Eslabao M.R."/>
            <person name="Provisor M."/>
            <person name="Woloski R.D."/>
            <person name="Ramires O.V."/>
            <person name="Moreno L.Z."/>
            <person name="Moreno A.M."/>
            <person name="Hamond C."/>
            <person name="Lilenbaum W."/>
            <person name="Dellagostin O.A."/>
        </authorList>
    </citation>
    <scope>NUCLEOTIDE SEQUENCE [LARGE SCALE GENOMIC DNA]</scope>
    <source>
        <strain evidence="1 2">U160</strain>
    </source>
</reference>
<name>A0A2P1QVK2_9LEPT</name>
<sequence length="149" mass="17003">MLISIIFASFTMDYFARLFLQGSNLSMYLMENLPIAILTNETANSFSFQNSRNNIANLEHILKSTALKLVCLSSQFNSLLQEVFGPQANYKTHGVTDPVQRQILKNQIDAMVAKIYGLEEAELKHILSTFPLVEEEIKEGVLEEWRKLM</sequence>
<keyword evidence="1" id="KW-0489">Methyltransferase</keyword>
<dbReference type="GO" id="GO:0032259">
    <property type="term" value="P:methylation"/>
    <property type="evidence" value="ECO:0007669"/>
    <property type="project" value="UniProtKB-KW"/>
</dbReference>
<dbReference type="AlphaFoldDB" id="A0A2P1QVK2"/>
<evidence type="ECO:0000313" key="2">
    <source>
        <dbReference type="Proteomes" id="UP000033961"/>
    </source>
</evidence>
<evidence type="ECO:0000313" key="1">
    <source>
        <dbReference type="EMBL" id="AVQ12939.1"/>
    </source>
</evidence>
<gene>
    <name evidence="1" type="ORF">XB16_2632</name>
</gene>
<proteinExistence type="predicted"/>
<dbReference type="Proteomes" id="UP000033961">
    <property type="component" value="Chromosome I"/>
</dbReference>
<dbReference type="EMBL" id="CP027843">
    <property type="protein sequence ID" value="AVQ12939.1"/>
    <property type="molecule type" value="Genomic_DNA"/>
</dbReference>
<keyword evidence="1" id="KW-0808">Transferase</keyword>
<organism evidence="1 2">
    <name type="scientific">Leptospira santarosai</name>
    <dbReference type="NCBI Taxonomy" id="28183"/>
    <lineage>
        <taxon>Bacteria</taxon>
        <taxon>Pseudomonadati</taxon>
        <taxon>Spirochaetota</taxon>
        <taxon>Spirochaetia</taxon>
        <taxon>Leptospirales</taxon>
        <taxon>Leptospiraceae</taxon>
        <taxon>Leptospira</taxon>
    </lineage>
</organism>
<accession>A0A2P1QVK2</accession>
<protein>
    <submittedName>
        <fullName evidence="1">Eco57I restriction-modification methylase</fullName>
    </submittedName>
</protein>